<organism evidence="1 2">
    <name type="scientific">Aciduricibacillus chroicocephali</name>
    <dbReference type="NCBI Taxonomy" id="3054939"/>
    <lineage>
        <taxon>Bacteria</taxon>
        <taxon>Bacillati</taxon>
        <taxon>Bacillota</taxon>
        <taxon>Bacilli</taxon>
        <taxon>Bacillales</taxon>
        <taxon>Bacillaceae</taxon>
        <taxon>Aciduricibacillus</taxon>
    </lineage>
</organism>
<protein>
    <submittedName>
        <fullName evidence="1">Uncharacterized protein</fullName>
    </submittedName>
</protein>
<dbReference type="Proteomes" id="UP001180087">
    <property type="component" value="Chromosome"/>
</dbReference>
<keyword evidence="2" id="KW-1185">Reference proteome</keyword>
<sequence>MKDHKLSVILLTRVTPKRAAFTPGIIRFRWLEAVDISSFAAGWKDHQPFAILLMRSLLKEPSLHLMSSGSDG</sequence>
<dbReference type="EMBL" id="CP129113">
    <property type="protein sequence ID" value="WLV24165.1"/>
    <property type="molecule type" value="Genomic_DNA"/>
</dbReference>
<name>A0ABY9KTN0_9BACI</name>
<dbReference type="RefSeq" id="WP_348026910.1">
    <property type="nucleotide sequence ID" value="NZ_CP129113.1"/>
</dbReference>
<reference evidence="1" key="1">
    <citation type="submission" date="2023-06" db="EMBL/GenBank/DDBJ databases">
        <title>A Treasure from Seagulls: Isolation and Description of Aciduricobacillus qingdaonensis gen. nov., sp. nov., a Rare Obligately Uric Acid-utilizing Member in the Family Bacillaceae.</title>
        <authorList>
            <person name="Liu W."/>
            <person name="Wang B."/>
        </authorList>
    </citation>
    <scope>NUCLEOTIDE SEQUENCE</scope>
    <source>
        <strain evidence="1">44XB</strain>
    </source>
</reference>
<evidence type="ECO:0000313" key="2">
    <source>
        <dbReference type="Proteomes" id="UP001180087"/>
    </source>
</evidence>
<evidence type="ECO:0000313" key="1">
    <source>
        <dbReference type="EMBL" id="WLV24165.1"/>
    </source>
</evidence>
<proteinExistence type="predicted"/>
<gene>
    <name evidence="1" type="ORF">QR721_11045</name>
</gene>
<accession>A0ABY9KTN0</accession>